<accession>A0A4U1G2U6</accession>
<evidence type="ECO:0000256" key="1">
    <source>
        <dbReference type="SAM" id="Phobius"/>
    </source>
</evidence>
<name>A0A4U1G2U6_9SPHI</name>
<feature type="transmembrane region" description="Helical" evidence="1">
    <location>
        <begin position="216"/>
        <end position="234"/>
    </location>
</feature>
<dbReference type="RefSeq" id="WP_165503734.1">
    <property type="nucleotide sequence ID" value="NZ_SJSM01000037.1"/>
</dbReference>
<comment type="caution">
    <text evidence="2">The sequence shown here is derived from an EMBL/GenBank/DDBJ whole genome shotgun (WGS) entry which is preliminary data.</text>
</comment>
<keyword evidence="1" id="KW-1133">Transmembrane helix</keyword>
<feature type="transmembrane region" description="Helical" evidence="1">
    <location>
        <begin position="90"/>
        <end position="115"/>
    </location>
</feature>
<dbReference type="EMBL" id="SWDX01000020">
    <property type="protein sequence ID" value="TKC55092.1"/>
    <property type="molecule type" value="Genomic_DNA"/>
</dbReference>
<organism evidence="2 3">
    <name type="scientific">Pedobacter hiemivivus</name>
    <dbReference type="NCBI Taxonomy" id="2530454"/>
    <lineage>
        <taxon>Bacteria</taxon>
        <taxon>Pseudomonadati</taxon>
        <taxon>Bacteroidota</taxon>
        <taxon>Sphingobacteriia</taxon>
        <taxon>Sphingobacteriales</taxon>
        <taxon>Sphingobacteriaceae</taxon>
        <taxon>Pedobacter</taxon>
    </lineage>
</organism>
<evidence type="ECO:0000313" key="3">
    <source>
        <dbReference type="Proteomes" id="UP000309594"/>
    </source>
</evidence>
<reference evidence="2 3" key="1">
    <citation type="submission" date="2019-04" db="EMBL/GenBank/DDBJ databases">
        <title>Pedobacter sp. RP-1-16 sp. nov., isolated from Arctic soil.</title>
        <authorList>
            <person name="Dahal R.H."/>
            <person name="Kim D.-U."/>
        </authorList>
    </citation>
    <scope>NUCLEOTIDE SEQUENCE [LARGE SCALE GENOMIC DNA]</scope>
    <source>
        <strain evidence="2 3">RP-1-16</strain>
    </source>
</reference>
<feature type="transmembrane region" description="Helical" evidence="1">
    <location>
        <begin position="241"/>
        <end position="260"/>
    </location>
</feature>
<gene>
    <name evidence="2" type="ORF">FBD94_25550</name>
</gene>
<keyword evidence="1" id="KW-0812">Transmembrane</keyword>
<protein>
    <recommendedName>
        <fullName evidence="4">Glycosyltransferase family 2 protein</fullName>
    </recommendedName>
</protein>
<sequence>MSNPKLGYYSKHFSEKVSIIVLTSTVKQDVENLLTSIAEQDYEHTEVFVQHLESISELVNQTTGKYLLFLSPSTTVHFGLINNLMYRMKVFNLAVLSLIPTFKASGFIANCIYPLNDFLLLNLLPLRLVRLSSFSAFTAGSNDCLFFDATIYKQYKWHEKLHPKALEATEIIKLAKQQRLKAEVLLANKFVYNTVDVKDTASFSMRLLMNFSNNNLAALMYLTLVIVGPVIVSFDFNPALIILPIGLIFLSRVMIAFLTAQNPLLQVLLHPLQMIMLFGLMLRGIWGHIALSIKPKK</sequence>
<proteinExistence type="predicted"/>
<dbReference type="AlphaFoldDB" id="A0A4U1G2U6"/>
<dbReference type="Proteomes" id="UP000309594">
    <property type="component" value="Unassembled WGS sequence"/>
</dbReference>
<feature type="transmembrane region" description="Helical" evidence="1">
    <location>
        <begin position="272"/>
        <end position="293"/>
    </location>
</feature>
<evidence type="ECO:0008006" key="4">
    <source>
        <dbReference type="Google" id="ProtNLM"/>
    </source>
</evidence>
<keyword evidence="1" id="KW-0472">Membrane</keyword>
<evidence type="ECO:0000313" key="2">
    <source>
        <dbReference type="EMBL" id="TKC55092.1"/>
    </source>
</evidence>